<comment type="catalytic activity">
    <reaction evidence="3">
        <text>an acyl-CoA + acetate = a carboxylate + acetyl-CoA</text>
        <dbReference type="Rhea" id="RHEA:13381"/>
        <dbReference type="ChEBI" id="CHEBI:29067"/>
        <dbReference type="ChEBI" id="CHEBI:30089"/>
        <dbReference type="ChEBI" id="CHEBI:57288"/>
        <dbReference type="ChEBI" id="CHEBI:58342"/>
        <dbReference type="EC" id="2.8.3.8"/>
    </reaction>
</comment>
<dbReference type="GO" id="GO:0008775">
    <property type="term" value="F:acetate CoA-transferase activity"/>
    <property type="evidence" value="ECO:0007669"/>
    <property type="project" value="UniProtKB-EC"/>
</dbReference>
<gene>
    <name evidence="5" type="ORF">DW352_15260</name>
</gene>
<proteinExistence type="inferred from homology"/>
<accession>A0A345ZXW3</accession>
<protein>
    <recommendedName>
        <fullName evidence="3">Acetate CoA-transferase YdiF</fullName>
        <ecNumber evidence="3">2.8.3.8</ecNumber>
    </recommendedName>
</protein>
<dbReference type="RefSeq" id="WP_115692139.1">
    <property type="nucleotide sequence ID" value="NZ_CP031417.1"/>
</dbReference>
<feature type="active site" description="5-glutamyl coenzyme A thioester intermediate" evidence="4">
    <location>
        <position position="322"/>
    </location>
</feature>
<dbReference type="PANTHER" id="PTHR43293:SF1">
    <property type="entry name" value="ACETATE COA-TRANSFERASE YDIF"/>
    <property type="match status" value="1"/>
</dbReference>
<organism evidence="5 6">
    <name type="scientific">Pseudolabrys taiwanensis</name>
    <dbReference type="NCBI Taxonomy" id="331696"/>
    <lineage>
        <taxon>Bacteria</taxon>
        <taxon>Pseudomonadati</taxon>
        <taxon>Pseudomonadota</taxon>
        <taxon>Alphaproteobacteria</taxon>
        <taxon>Hyphomicrobiales</taxon>
        <taxon>Xanthobacteraceae</taxon>
        <taxon>Pseudolabrys</taxon>
    </lineage>
</organism>
<comment type="function">
    <text evidence="3">CoA transferase having broad substrate specificity for short-chain acyl-CoA thioesters with the activity decreasing when the length of the carboxylic acid chain exceeds four carbons.</text>
</comment>
<dbReference type="OrthoDB" id="9805230at2"/>
<evidence type="ECO:0000313" key="5">
    <source>
        <dbReference type="EMBL" id="AXK81760.1"/>
    </source>
</evidence>
<reference evidence="5 6" key="1">
    <citation type="submission" date="2018-07" db="EMBL/GenBank/DDBJ databases">
        <authorList>
            <person name="Quirk P.G."/>
            <person name="Krulwich T.A."/>
        </authorList>
    </citation>
    <scope>NUCLEOTIDE SEQUENCE [LARGE SCALE GENOMIC DNA]</scope>
    <source>
        <strain evidence="5 6">CC-BB4</strain>
    </source>
</reference>
<keyword evidence="6" id="KW-1185">Reference proteome</keyword>
<dbReference type="Pfam" id="PF01144">
    <property type="entry name" value="CoA_trans"/>
    <property type="match status" value="1"/>
</dbReference>
<dbReference type="EMBL" id="CP031417">
    <property type="protein sequence ID" value="AXK81760.1"/>
    <property type="molecule type" value="Genomic_DNA"/>
</dbReference>
<dbReference type="PANTHER" id="PTHR43293">
    <property type="entry name" value="ACETATE COA-TRANSFERASE YDIF"/>
    <property type="match status" value="1"/>
</dbReference>
<dbReference type="SMART" id="SM00882">
    <property type="entry name" value="CoA_trans"/>
    <property type="match status" value="1"/>
</dbReference>
<dbReference type="KEGG" id="ptaw:DW352_15260"/>
<dbReference type="EC" id="2.8.3.8" evidence="3"/>
<comment type="similarity">
    <text evidence="1 3">Belongs to the 3-oxoacid CoA-transferase family.</text>
</comment>
<keyword evidence="2 3" id="KW-0808">Transferase</keyword>
<evidence type="ECO:0000256" key="2">
    <source>
        <dbReference type="ARBA" id="ARBA00022679"/>
    </source>
</evidence>
<dbReference type="InterPro" id="IPR004165">
    <property type="entry name" value="CoA_trans_fam_I"/>
</dbReference>
<dbReference type="AlphaFoldDB" id="A0A345ZXW3"/>
<evidence type="ECO:0000313" key="6">
    <source>
        <dbReference type="Proteomes" id="UP000254889"/>
    </source>
</evidence>
<sequence>MAPRVVTADEFAKLVASNDTLLIGGSGAGHSVPDTLIGAIAKRFKSDGEPRNLTTVHPVGLGDRAERGIGHLAHPGLLKRVVCGTLVDSPPVERMAAANEIEAYTLPQGCLSQLTREMASGRPGLVTHVGLDTFVDPRHGGGKQSAKAQEDLVELIKVGGQEYLFFKPFKVDIALIRGTTADEDGNITMEHEAVFGEMISMAQAARRCGGLVVAQVKRMALRGTLPPKQVKVPGMLVDLIVVDPGQTQTFFTVHDPAYAGEMKVPLTSIAALPFAMRKVVARRAAFELFPGAICNLGSGISTGIASIAAEENALDAVVLTNEQGLIGGAPATGNEPGAGRNYQAMVDQPYQFDFYDGGGLDLAFLSFAEVDEHCNVNVSRFGDRIVGPGGFINISQNAKTMIFSGTFTAGGLDIGWPNGVTDIRKEGAEKKFVRAVEQVTYSGALAAKNGQRALYVTERAVFTRNAAGRLELIEIAPAVDVARDVIAQMQFKPDISPDLKEMDARIFSPERMGLADIIAANRRPIRSERLAKLASTEAH</sequence>
<dbReference type="InterPro" id="IPR037171">
    <property type="entry name" value="NagB/RpiA_transferase-like"/>
</dbReference>
<dbReference type="Gene3D" id="3.40.1080.10">
    <property type="entry name" value="Glutaconate Coenzyme A-transferase"/>
    <property type="match status" value="2"/>
</dbReference>
<dbReference type="Proteomes" id="UP000254889">
    <property type="component" value="Chromosome"/>
</dbReference>
<dbReference type="PIRSF" id="PIRSF000858">
    <property type="entry name" value="SCOT-t"/>
    <property type="match status" value="1"/>
</dbReference>
<dbReference type="InterPro" id="IPR014388">
    <property type="entry name" value="3-oxoacid_CoA-transferase"/>
</dbReference>
<evidence type="ECO:0000256" key="3">
    <source>
        <dbReference type="PIRNR" id="PIRNR000858"/>
    </source>
</evidence>
<evidence type="ECO:0000256" key="4">
    <source>
        <dbReference type="PIRSR" id="PIRSR000858-1"/>
    </source>
</evidence>
<dbReference type="GO" id="GO:0046952">
    <property type="term" value="P:ketone body catabolic process"/>
    <property type="evidence" value="ECO:0007669"/>
    <property type="project" value="InterPro"/>
</dbReference>
<evidence type="ECO:0000256" key="1">
    <source>
        <dbReference type="ARBA" id="ARBA00007154"/>
    </source>
</evidence>
<name>A0A345ZXW3_9HYPH</name>
<dbReference type="SUPFAM" id="SSF100950">
    <property type="entry name" value="NagB/RpiA/CoA transferase-like"/>
    <property type="match status" value="2"/>
</dbReference>